<evidence type="ECO:0000256" key="5">
    <source>
        <dbReference type="ARBA" id="ARBA00023163"/>
    </source>
</evidence>
<protein>
    <submittedName>
        <fullName evidence="8">RNA polymerase sigma-70 factor (ECF subfamily)</fullName>
    </submittedName>
</protein>
<evidence type="ECO:0000313" key="9">
    <source>
        <dbReference type="Proteomes" id="UP001519272"/>
    </source>
</evidence>
<dbReference type="SUPFAM" id="SSF88659">
    <property type="entry name" value="Sigma3 and sigma4 domains of RNA polymerase sigma factors"/>
    <property type="match status" value="1"/>
</dbReference>
<accession>A0ABS4FN95</accession>
<comment type="similarity">
    <text evidence="1">Belongs to the sigma-70 factor family. ECF subfamily.</text>
</comment>
<dbReference type="Pfam" id="PF08281">
    <property type="entry name" value="Sigma70_r4_2"/>
    <property type="match status" value="1"/>
</dbReference>
<dbReference type="EMBL" id="JAGGKG010000002">
    <property type="protein sequence ID" value="MBP1904052.1"/>
    <property type="molecule type" value="Genomic_DNA"/>
</dbReference>
<keyword evidence="3" id="KW-0731">Sigma factor</keyword>
<comment type="caution">
    <text evidence="8">The sequence shown here is derived from an EMBL/GenBank/DDBJ whole genome shotgun (WGS) entry which is preliminary data.</text>
</comment>
<dbReference type="NCBIfam" id="TIGR02937">
    <property type="entry name" value="sigma70-ECF"/>
    <property type="match status" value="1"/>
</dbReference>
<dbReference type="Gene3D" id="1.10.1740.10">
    <property type="match status" value="1"/>
</dbReference>
<dbReference type="SUPFAM" id="SSF88946">
    <property type="entry name" value="Sigma2 domain of RNA polymerase sigma factors"/>
    <property type="match status" value="1"/>
</dbReference>
<gene>
    <name evidence="8" type="ORF">J2Z32_000669</name>
</gene>
<evidence type="ECO:0000256" key="4">
    <source>
        <dbReference type="ARBA" id="ARBA00023125"/>
    </source>
</evidence>
<keyword evidence="2" id="KW-0805">Transcription regulation</keyword>
<proteinExistence type="inferred from homology"/>
<sequence length="163" mass="19467">MNATGIECMYRNYSHDIYRYILYLSRNHHIAEDLTQEVFFRAYKNKDQLDGKKMKAWLLRVAHNSYIDLLRKENRCITLENEYFHDCPCLETPESNMLAKETYGEFTSKLAILQPRQQQAVMLYDIHGYSYQESAQMMGISLSQFKIILYRARQKLKKMRETA</sequence>
<dbReference type="InterPro" id="IPR013325">
    <property type="entry name" value="RNA_pol_sigma_r2"/>
</dbReference>
<dbReference type="Proteomes" id="UP001519272">
    <property type="component" value="Unassembled WGS sequence"/>
</dbReference>
<dbReference type="InterPro" id="IPR007627">
    <property type="entry name" value="RNA_pol_sigma70_r2"/>
</dbReference>
<evidence type="ECO:0000256" key="1">
    <source>
        <dbReference type="ARBA" id="ARBA00010641"/>
    </source>
</evidence>
<reference evidence="8 9" key="1">
    <citation type="submission" date="2021-03" db="EMBL/GenBank/DDBJ databases">
        <title>Genomic Encyclopedia of Type Strains, Phase IV (KMG-IV): sequencing the most valuable type-strain genomes for metagenomic binning, comparative biology and taxonomic classification.</title>
        <authorList>
            <person name="Goeker M."/>
        </authorList>
    </citation>
    <scope>NUCLEOTIDE SEQUENCE [LARGE SCALE GENOMIC DNA]</scope>
    <source>
        <strain evidence="8 9">DSM 14349</strain>
    </source>
</reference>
<dbReference type="CDD" id="cd06171">
    <property type="entry name" value="Sigma70_r4"/>
    <property type="match status" value="1"/>
</dbReference>
<dbReference type="InterPro" id="IPR013249">
    <property type="entry name" value="RNA_pol_sigma70_r4_t2"/>
</dbReference>
<dbReference type="PANTHER" id="PTHR43133">
    <property type="entry name" value="RNA POLYMERASE ECF-TYPE SIGMA FACTO"/>
    <property type="match status" value="1"/>
</dbReference>
<feature type="domain" description="RNA polymerase sigma-70 region 2" evidence="6">
    <location>
        <begin position="9"/>
        <end position="75"/>
    </location>
</feature>
<evidence type="ECO:0000259" key="6">
    <source>
        <dbReference type="Pfam" id="PF04542"/>
    </source>
</evidence>
<evidence type="ECO:0000313" key="8">
    <source>
        <dbReference type="EMBL" id="MBP1904052.1"/>
    </source>
</evidence>
<keyword evidence="9" id="KW-1185">Reference proteome</keyword>
<keyword evidence="5" id="KW-0804">Transcription</keyword>
<evidence type="ECO:0000256" key="2">
    <source>
        <dbReference type="ARBA" id="ARBA00023015"/>
    </source>
</evidence>
<dbReference type="RefSeq" id="WP_210087728.1">
    <property type="nucleotide sequence ID" value="NZ_JAGGKG010000002.1"/>
</dbReference>
<feature type="domain" description="RNA polymerase sigma factor 70 region 4 type 2" evidence="7">
    <location>
        <begin position="108"/>
        <end position="156"/>
    </location>
</feature>
<name>A0ABS4FN95_9BACL</name>
<dbReference type="Gene3D" id="1.10.10.10">
    <property type="entry name" value="Winged helix-like DNA-binding domain superfamily/Winged helix DNA-binding domain"/>
    <property type="match status" value="1"/>
</dbReference>
<organism evidence="8 9">
    <name type="scientific">Paenibacillus turicensis</name>
    <dbReference type="NCBI Taxonomy" id="160487"/>
    <lineage>
        <taxon>Bacteria</taxon>
        <taxon>Bacillati</taxon>
        <taxon>Bacillota</taxon>
        <taxon>Bacilli</taxon>
        <taxon>Bacillales</taxon>
        <taxon>Paenibacillaceae</taxon>
        <taxon>Paenibacillus</taxon>
    </lineage>
</organism>
<dbReference type="InterPro" id="IPR014284">
    <property type="entry name" value="RNA_pol_sigma-70_dom"/>
</dbReference>
<dbReference type="InterPro" id="IPR036388">
    <property type="entry name" value="WH-like_DNA-bd_sf"/>
</dbReference>
<evidence type="ECO:0000256" key="3">
    <source>
        <dbReference type="ARBA" id="ARBA00023082"/>
    </source>
</evidence>
<keyword evidence="4" id="KW-0238">DNA-binding</keyword>
<evidence type="ECO:0000259" key="7">
    <source>
        <dbReference type="Pfam" id="PF08281"/>
    </source>
</evidence>
<dbReference type="Pfam" id="PF04542">
    <property type="entry name" value="Sigma70_r2"/>
    <property type="match status" value="1"/>
</dbReference>
<dbReference type="PANTHER" id="PTHR43133:SF52">
    <property type="entry name" value="ECF RNA POLYMERASE SIGMA FACTOR SIGL"/>
    <property type="match status" value="1"/>
</dbReference>
<dbReference type="InterPro" id="IPR039425">
    <property type="entry name" value="RNA_pol_sigma-70-like"/>
</dbReference>
<dbReference type="InterPro" id="IPR013324">
    <property type="entry name" value="RNA_pol_sigma_r3/r4-like"/>
</dbReference>